<dbReference type="Proteomes" id="UP000237073">
    <property type="component" value="Unassembled WGS sequence"/>
</dbReference>
<organism evidence="3 5">
    <name type="scientific">Superficieibacter electus</name>
    <dbReference type="NCBI Taxonomy" id="2022662"/>
    <lineage>
        <taxon>Bacteria</taxon>
        <taxon>Pseudomonadati</taxon>
        <taxon>Pseudomonadota</taxon>
        <taxon>Gammaproteobacteria</taxon>
        <taxon>Enterobacterales</taxon>
        <taxon>Enterobacteriaceae</taxon>
        <taxon>Superficieibacter</taxon>
    </lineage>
</organism>
<evidence type="ECO:0000313" key="3">
    <source>
        <dbReference type="EMBL" id="POP45097.1"/>
    </source>
</evidence>
<dbReference type="OrthoDB" id="269804at2"/>
<comment type="caution">
    <text evidence="3">The sequence shown here is derived from an EMBL/GenBank/DDBJ whole genome shotgun (WGS) entry which is preliminary data.</text>
</comment>
<evidence type="ECO:0000313" key="4">
    <source>
        <dbReference type="Proteomes" id="UP000237073"/>
    </source>
</evidence>
<dbReference type="RefSeq" id="WP_103677676.1">
    <property type="nucleotide sequence ID" value="NZ_PQGD01000018.1"/>
</dbReference>
<dbReference type="Proteomes" id="UP000247005">
    <property type="component" value="Unassembled WGS sequence"/>
</dbReference>
<dbReference type="EMBL" id="PQGD01000018">
    <property type="protein sequence ID" value="POP45097.1"/>
    <property type="molecule type" value="Genomic_DNA"/>
</dbReference>
<evidence type="ECO:0000313" key="2">
    <source>
        <dbReference type="EMBL" id="POP42483.1"/>
    </source>
</evidence>
<dbReference type="EMBL" id="PQGE01000019">
    <property type="protein sequence ID" value="POP42483.1"/>
    <property type="molecule type" value="Genomic_DNA"/>
</dbReference>
<proteinExistence type="predicted"/>
<gene>
    <name evidence="3" type="ORF">CHU32_20245</name>
    <name evidence="2" type="ORF">CHU33_19230</name>
</gene>
<dbReference type="InterPro" id="IPR025369">
    <property type="entry name" value="DUF4274"/>
</dbReference>
<protein>
    <recommendedName>
        <fullName evidence="1">DUF4274 domain-containing protein</fullName>
    </recommendedName>
</protein>
<accession>A0A2P5GKL2</accession>
<reference evidence="4 5" key="1">
    <citation type="submission" date="2018-01" db="EMBL/GenBank/DDBJ databases">
        <title>Superficieibacter electus gen. nov., sp. nov., an extended-spectrum beta-lactamase possessing member of the Enterobacteriaceae family, isolated from intensive care unit surfaces.</title>
        <authorList>
            <person name="Potter R.F."/>
            <person name="D'Souza A.W."/>
        </authorList>
    </citation>
    <scope>NUCLEOTIDE SEQUENCE [LARGE SCALE GENOMIC DNA]</scope>
    <source>
        <strain evidence="3 5">BP-1</strain>
        <strain evidence="2 4">BP-2</strain>
    </source>
</reference>
<feature type="domain" description="DUF4274" evidence="1">
    <location>
        <begin position="24"/>
        <end position="100"/>
    </location>
</feature>
<name>A0A2P5GKL2_9ENTR</name>
<sequence length="173" mass="19817">MTETEAGMDAREWQIWQQFLAQADTKALFFSVVTLNYDSGSGTHPLVQKILTDPSTDLAVVKALYFRLGPRFLKQYASQDDAPEYLQDAYRLVEQLEQKVANGFYRQNAYYYDPASDFGENWLKDYADIAVQNEIPQNMTSALNGEADLVIDEPWESFEDGLPFELAEKLFDD</sequence>
<keyword evidence="4" id="KW-1185">Reference proteome</keyword>
<evidence type="ECO:0000259" key="1">
    <source>
        <dbReference type="Pfam" id="PF14096"/>
    </source>
</evidence>
<dbReference type="Pfam" id="PF14096">
    <property type="entry name" value="DUF4274"/>
    <property type="match status" value="1"/>
</dbReference>
<dbReference type="AlphaFoldDB" id="A0A2P5GKL2"/>
<evidence type="ECO:0000313" key="5">
    <source>
        <dbReference type="Proteomes" id="UP000247005"/>
    </source>
</evidence>